<dbReference type="GO" id="GO:0016853">
    <property type="term" value="F:isomerase activity"/>
    <property type="evidence" value="ECO:0007669"/>
    <property type="project" value="UniProtKB-KW"/>
</dbReference>
<keyword evidence="5" id="KW-0413">Isomerase</keyword>
<evidence type="ECO:0000256" key="2">
    <source>
        <dbReference type="ARBA" id="ARBA00011915"/>
    </source>
</evidence>
<dbReference type="Proteomes" id="UP000516117">
    <property type="component" value="Chromosome"/>
</dbReference>
<dbReference type="PANTHER" id="PTHR43176">
    <property type="entry name" value="3-HYDROXYISOBUTYRYL-COA HYDROLASE-RELATED"/>
    <property type="match status" value="1"/>
</dbReference>
<dbReference type="SUPFAM" id="SSF52096">
    <property type="entry name" value="ClpP/crotonase"/>
    <property type="match status" value="1"/>
</dbReference>
<evidence type="ECO:0000256" key="3">
    <source>
        <dbReference type="ARBA" id="ARBA00022801"/>
    </source>
</evidence>
<dbReference type="Gene3D" id="3.90.226.10">
    <property type="entry name" value="2-enoyl-CoA Hydratase, Chain A, domain 1"/>
    <property type="match status" value="1"/>
</dbReference>
<dbReference type="EMBL" id="CP060789">
    <property type="protein sequence ID" value="QNP55410.1"/>
    <property type="molecule type" value="Genomic_DNA"/>
</dbReference>
<dbReference type="InterPro" id="IPR032259">
    <property type="entry name" value="HIBYL-CoA-H"/>
</dbReference>
<dbReference type="AlphaFoldDB" id="A0A7H0H4E4"/>
<organism evidence="5 6">
    <name type="scientific">Tessaracoccus defluvii</name>
    <dbReference type="NCBI Taxonomy" id="1285901"/>
    <lineage>
        <taxon>Bacteria</taxon>
        <taxon>Bacillati</taxon>
        <taxon>Actinomycetota</taxon>
        <taxon>Actinomycetes</taxon>
        <taxon>Propionibacteriales</taxon>
        <taxon>Propionibacteriaceae</taxon>
        <taxon>Tessaracoccus</taxon>
    </lineage>
</organism>
<protein>
    <recommendedName>
        <fullName evidence="2">3-hydroxyisobutyryl-CoA hydrolase</fullName>
        <ecNumber evidence="2">3.1.2.4</ecNumber>
    </recommendedName>
</protein>
<feature type="domain" description="Enoyl-CoA hydratase/isomerase" evidence="4">
    <location>
        <begin position="14"/>
        <end position="180"/>
    </location>
</feature>
<proteinExistence type="predicted"/>
<keyword evidence="6" id="KW-1185">Reference proteome</keyword>
<evidence type="ECO:0000259" key="4">
    <source>
        <dbReference type="Pfam" id="PF16113"/>
    </source>
</evidence>
<dbReference type="EC" id="3.1.2.4" evidence="2"/>
<accession>A0A7H0H4E4</accession>
<dbReference type="PANTHER" id="PTHR43176:SF3">
    <property type="entry name" value="3-HYDROXYISOBUTYRYL-COA HYDROLASE, MITOCHONDRIAL"/>
    <property type="match status" value="1"/>
</dbReference>
<sequence length="314" mass="34210">MSELILTDVTDGIARITLNRPQVINALDEPMMLAMYTSLSAWVKDDDVTAVEIVAAGDRGFCAGADVRTLASVVRSGGPWLHFLETEYALDMMIANYPKPITTHMRGITMGGGLGLGAHADRRIVYSDTVMAMPETKIGIIPDVGIMHQLSRAGAVGRHIALTSARFNGGDALLLNLADESGDGVLEAPLFDPSQTWIEECYASDDAVEIVRALESHPDERARAAGAELRARSPFAVHVTLRALIRAQRLNLGEVLDQDLRLAETVIPNGDFVEGVRALLDDKDNSPKWRWATLEEVPMEAVDAAFAYRSSWKN</sequence>
<dbReference type="KEGG" id="tdf:H9L22_14550"/>
<comment type="catalytic activity">
    <reaction evidence="1">
        <text>3-hydroxy-2-methylpropanoyl-CoA + H2O = 3-hydroxy-2-methylpropanoate + CoA + H(+)</text>
        <dbReference type="Rhea" id="RHEA:20888"/>
        <dbReference type="ChEBI" id="CHEBI:11805"/>
        <dbReference type="ChEBI" id="CHEBI:15377"/>
        <dbReference type="ChEBI" id="CHEBI:15378"/>
        <dbReference type="ChEBI" id="CHEBI:57287"/>
        <dbReference type="ChEBI" id="CHEBI:57340"/>
        <dbReference type="EC" id="3.1.2.4"/>
    </reaction>
</comment>
<feature type="domain" description="Enoyl-CoA hydratase/isomerase" evidence="4">
    <location>
        <begin position="192"/>
        <end position="306"/>
    </location>
</feature>
<evidence type="ECO:0000256" key="1">
    <source>
        <dbReference type="ARBA" id="ARBA00001709"/>
    </source>
</evidence>
<dbReference type="GO" id="GO:0003860">
    <property type="term" value="F:3-hydroxyisobutyryl-CoA hydrolase activity"/>
    <property type="evidence" value="ECO:0007669"/>
    <property type="project" value="UniProtKB-EC"/>
</dbReference>
<dbReference type="RefSeq" id="WP_187720541.1">
    <property type="nucleotide sequence ID" value="NZ_BAABBL010000011.1"/>
</dbReference>
<name>A0A7H0H4E4_9ACTN</name>
<evidence type="ECO:0000313" key="6">
    <source>
        <dbReference type="Proteomes" id="UP000516117"/>
    </source>
</evidence>
<evidence type="ECO:0000313" key="5">
    <source>
        <dbReference type="EMBL" id="QNP55410.1"/>
    </source>
</evidence>
<dbReference type="GO" id="GO:0005829">
    <property type="term" value="C:cytosol"/>
    <property type="evidence" value="ECO:0007669"/>
    <property type="project" value="TreeGrafter"/>
</dbReference>
<dbReference type="GO" id="GO:0006574">
    <property type="term" value="P:L-valine catabolic process"/>
    <property type="evidence" value="ECO:0007669"/>
    <property type="project" value="TreeGrafter"/>
</dbReference>
<reference evidence="5 6" key="1">
    <citation type="submission" date="2020-08" db="EMBL/GenBank/DDBJ databases">
        <title>Genome sequence of Tessaracoccus defluvii JCM 17540T.</title>
        <authorList>
            <person name="Hyun D.-W."/>
            <person name="Bae J.-W."/>
        </authorList>
    </citation>
    <scope>NUCLEOTIDE SEQUENCE [LARGE SCALE GENOMIC DNA]</scope>
    <source>
        <strain evidence="5 6">JCM 17540</strain>
    </source>
</reference>
<keyword evidence="3" id="KW-0378">Hydrolase</keyword>
<dbReference type="InterPro" id="IPR045004">
    <property type="entry name" value="ECH_dom"/>
</dbReference>
<dbReference type="InterPro" id="IPR029045">
    <property type="entry name" value="ClpP/crotonase-like_dom_sf"/>
</dbReference>
<dbReference type="CDD" id="cd06558">
    <property type="entry name" value="crotonase-like"/>
    <property type="match status" value="1"/>
</dbReference>
<gene>
    <name evidence="5" type="ORF">H9L22_14550</name>
</gene>
<dbReference type="Pfam" id="PF16113">
    <property type="entry name" value="ECH_2"/>
    <property type="match status" value="2"/>
</dbReference>